<proteinExistence type="predicted"/>
<evidence type="ECO:0000313" key="1">
    <source>
        <dbReference type="EMBL" id="CAG8526348.1"/>
    </source>
</evidence>
<dbReference type="OrthoDB" id="2387658at2759"/>
<comment type="caution">
    <text evidence="1">The sequence shown here is derived from an EMBL/GenBank/DDBJ whole genome shotgun (WGS) entry which is preliminary data.</text>
</comment>
<sequence>MRFFAKDKPLVQNQAIIIIDEASRLTSNDNEQVITEFIDSLRTLKGDRDNFRLYSLLLCGTASIRDLLLARQRPGSMSSISPFSGEASLTCNRFTEAEVHDLFTQFAKCNNSEFDAANIAVDIFLSHPWPSRNDEDAKYLLAEGMIFVKRELDNGCWETEISAPILRSLIISPIVLPDISISKVPLNATTLDPRWLLARTTSMVFNECLLLLINTEAFDP</sequence>
<keyword evidence="2" id="KW-1185">Reference proteome</keyword>
<dbReference type="EMBL" id="CAJVPJ010000455">
    <property type="protein sequence ID" value="CAG8526348.1"/>
    <property type="molecule type" value="Genomic_DNA"/>
</dbReference>
<accession>A0A9N9AB22</accession>
<protein>
    <submittedName>
        <fullName evidence="1">11239_t:CDS:1</fullName>
    </submittedName>
</protein>
<dbReference type="AlphaFoldDB" id="A0A9N9AB22"/>
<gene>
    <name evidence="1" type="ORF">POCULU_LOCUS3836</name>
</gene>
<reference evidence="1" key="1">
    <citation type="submission" date="2021-06" db="EMBL/GenBank/DDBJ databases">
        <authorList>
            <person name="Kallberg Y."/>
            <person name="Tangrot J."/>
            <person name="Rosling A."/>
        </authorList>
    </citation>
    <scope>NUCLEOTIDE SEQUENCE</scope>
    <source>
        <strain evidence="1">IA702</strain>
    </source>
</reference>
<evidence type="ECO:0000313" key="2">
    <source>
        <dbReference type="Proteomes" id="UP000789572"/>
    </source>
</evidence>
<organism evidence="1 2">
    <name type="scientific">Paraglomus occultum</name>
    <dbReference type="NCBI Taxonomy" id="144539"/>
    <lineage>
        <taxon>Eukaryota</taxon>
        <taxon>Fungi</taxon>
        <taxon>Fungi incertae sedis</taxon>
        <taxon>Mucoromycota</taxon>
        <taxon>Glomeromycotina</taxon>
        <taxon>Glomeromycetes</taxon>
        <taxon>Paraglomerales</taxon>
        <taxon>Paraglomeraceae</taxon>
        <taxon>Paraglomus</taxon>
    </lineage>
</organism>
<dbReference type="Proteomes" id="UP000789572">
    <property type="component" value="Unassembled WGS sequence"/>
</dbReference>
<name>A0A9N9AB22_9GLOM</name>